<accession>A0A6M5YS62</accession>
<feature type="region of interest" description="Disordered" evidence="1">
    <location>
        <begin position="19"/>
        <end position="67"/>
    </location>
</feature>
<evidence type="ECO:0000313" key="3">
    <source>
        <dbReference type="Proteomes" id="UP000503447"/>
    </source>
</evidence>
<evidence type="ECO:0000256" key="1">
    <source>
        <dbReference type="SAM" id="MobiDB-lite"/>
    </source>
</evidence>
<proteinExistence type="predicted"/>
<protein>
    <submittedName>
        <fullName evidence="2">Uncharacterized protein</fullName>
    </submittedName>
</protein>
<name>A0A6M5YS62_9BACT</name>
<dbReference type="KEGG" id="ftj:FTUN_4477"/>
<keyword evidence="3" id="KW-1185">Reference proteome</keyword>
<organism evidence="2 3">
    <name type="scientific">Frigoriglobus tundricola</name>
    <dbReference type="NCBI Taxonomy" id="2774151"/>
    <lineage>
        <taxon>Bacteria</taxon>
        <taxon>Pseudomonadati</taxon>
        <taxon>Planctomycetota</taxon>
        <taxon>Planctomycetia</taxon>
        <taxon>Gemmatales</taxon>
        <taxon>Gemmataceae</taxon>
        <taxon>Frigoriglobus</taxon>
    </lineage>
</organism>
<gene>
    <name evidence="2" type="ORF">FTUN_4477</name>
</gene>
<sequence length="67" mass="6589">MRSCVLGIVLAASAAGCARSSGQAEVPTAPVPRETKGGALTSAGPRAKLVPAPGPQAAPNERAKQLP</sequence>
<dbReference type="PROSITE" id="PS51257">
    <property type="entry name" value="PROKAR_LIPOPROTEIN"/>
    <property type="match status" value="1"/>
</dbReference>
<dbReference type="EMBL" id="CP053452">
    <property type="protein sequence ID" value="QJW96917.1"/>
    <property type="molecule type" value="Genomic_DNA"/>
</dbReference>
<dbReference type="Proteomes" id="UP000503447">
    <property type="component" value="Chromosome"/>
</dbReference>
<reference evidence="3" key="1">
    <citation type="submission" date="2020-05" db="EMBL/GenBank/DDBJ databases">
        <title>Frigoriglobus tundricola gen. nov., sp. nov., a psychrotolerant cellulolytic planctomycete of the family Gemmataceae with two divergent copies of 16S rRNA gene.</title>
        <authorList>
            <person name="Kulichevskaya I.S."/>
            <person name="Ivanova A.A."/>
            <person name="Naumoff D.G."/>
            <person name="Beletsky A.V."/>
            <person name="Rijpstra W.I.C."/>
            <person name="Sinninghe Damste J.S."/>
            <person name="Mardanov A.V."/>
            <person name="Ravin N.V."/>
            <person name="Dedysh S.N."/>
        </authorList>
    </citation>
    <scope>NUCLEOTIDE SEQUENCE [LARGE SCALE GENOMIC DNA]</scope>
    <source>
        <strain evidence="3">PL17</strain>
    </source>
</reference>
<dbReference type="AlphaFoldDB" id="A0A6M5YS62"/>
<evidence type="ECO:0000313" key="2">
    <source>
        <dbReference type="EMBL" id="QJW96917.1"/>
    </source>
</evidence>